<evidence type="ECO:0000313" key="2">
    <source>
        <dbReference type="EMBL" id="GAA3154019.1"/>
    </source>
</evidence>
<name>A0ABP6NNN4_9ACTN</name>
<gene>
    <name evidence="2" type="ORF">GCM10010449_84350</name>
</gene>
<feature type="region of interest" description="Disordered" evidence="1">
    <location>
        <begin position="154"/>
        <end position="180"/>
    </location>
</feature>
<proteinExistence type="predicted"/>
<evidence type="ECO:0000256" key="1">
    <source>
        <dbReference type="SAM" id="MobiDB-lite"/>
    </source>
</evidence>
<feature type="compositionally biased region" description="Low complexity" evidence="1">
    <location>
        <begin position="161"/>
        <end position="172"/>
    </location>
</feature>
<protein>
    <recommendedName>
        <fullName evidence="4">Terminase small subunit</fullName>
    </recommendedName>
</protein>
<sequence length="180" mass="19387">MPPSKATQALVAERRAKLLKLRIAGISFHDQRVLDLGYESRGHASKDLLRALKDHREEEAAAVDVYRQQENERLDALLEAAWPRATKPSPVFDKEGMVVGEELDMRAVDTVLRLMDRRAKLNGLDMPVKTEVTGADGGPLQLGSATSAELEALIGISEGSPTPDDAAPVPTAGEPDDGAP</sequence>
<organism evidence="2 3">
    <name type="scientific">Streptomyces rectiviolaceus</name>
    <dbReference type="NCBI Taxonomy" id="332591"/>
    <lineage>
        <taxon>Bacteria</taxon>
        <taxon>Bacillati</taxon>
        <taxon>Actinomycetota</taxon>
        <taxon>Actinomycetes</taxon>
        <taxon>Kitasatosporales</taxon>
        <taxon>Streptomycetaceae</taxon>
        <taxon>Streptomyces</taxon>
    </lineage>
</organism>
<keyword evidence="3" id="KW-1185">Reference proteome</keyword>
<evidence type="ECO:0000313" key="3">
    <source>
        <dbReference type="Proteomes" id="UP001501637"/>
    </source>
</evidence>
<reference evidence="3" key="1">
    <citation type="journal article" date="2019" name="Int. J. Syst. Evol. Microbiol.">
        <title>The Global Catalogue of Microorganisms (GCM) 10K type strain sequencing project: providing services to taxonomists for standard genome sequencing and annotation.</title>
        <authorList>
            <consortium name="The Broad Institute Genomics Platform"/>
            <consortium name="The Broad Institute Genome Sequencing Center for Infectious Disease"/>
            <person name="Wu L."/>
            <person name="Ma J."/>
        </authorList>
    </citation>
    <scope>NUCLEOTIDE SEQUENCE [LARGE SCALE GENOMIC DNA]</scope>
    <source>
        <strain evidence="3">JCM 9092</strain>
    </source>
</reference>
<evidence type="ECO:0008006" key="4">
    <source>
        <dbReference type="Google" id="ProtNLM"/>
    </source>
</evidence>
<comment type="caution">
    <text evidence="2">The sequence shown here is derived from an EMBL/GenBank/DDBJ whole genome shotgun (WGS) entry which is preliminary data.</text>
</comment>
<accession>A0ABP6NNN4</accession>
<dbReference type="EMBL" id="BAAAUG010000249">
    <property type="protein sequence ID" value="GAA3154019.1"/>
    <property type="molecule type" value="Genomic_DNA"/>
</dbReference>
<dbReference type="Proteomes" id="UP001501637">
    <property type="component" value="Unassembled WGS sequence"/>
</dbReference>
<dbReference type="RefSeq" id="WP_344530943.1">
    <property type="nucleotide sequence ID" value="NZ_BAAAUG010000249.1"/>
</dbReference>